<dbReference type="GO" id="GO:0042578">
    <property type="term" value="F:phosphoric ester hydrolase activity"/>
    <property type="evidence" value="ECO:0007669"/>
    <property type="project" value="UniProtKB-ARBA"/>
</dbReference>
<keyword evidence="4" id="KW-1185">Reference proteome</keyword>
<proteinExistence type="predicted"/>
<dbReference type="InterPro" id="IPR007312">
    <property type="entry name" value="Phosphoesterase"/>
</dbReference>
<keyword evidence="1" id="KW-0378">Hydrolase</keyword>
<dbReference type="Proteomes" id="UP000193642">
    <property type="component" value="Unassembled WGS sequence"/>
</dbReference>
<dbReference type="EMBL" id="MCGO01000030">
    <property type="protein sequence ID" value="ORY41940.1"/>
    <property type="molecule type" value="Genomic_DNA"/>
</dbReference>
<gene>
    <name evidence="3" type="ORF">BCR33DRAFT_767302</name>
</gene>
<evidence type="ECO:0000256" key="2">
    <source>
        <dbReference type="SAM" id="SignalP"/>
    </source>
</evidence>
<dbReference type="PANTHER" id="PTHR31956:SF1">
    <property type="entry name" value="NON-SPECIFIC PHOSPHOLIPASE C1"/>
    <property type="match status" value="1"/>
</dbReference>
<feature type="non-terminal residue" evidence="3">
    <location>
        <position position="1"/>
    </location>
</feature>
<dbReference type="InterPro" id="IPR017850">
    <property type="entry name" value="Alkaline_phosphatase_core_sf"/>
</dbReference>
<name>A0A1Y2C4H0_9FUNG</name>
<feature type="signal peptide" evidence="2">
    <location>
        <begin position="1"/>
        <end position="22"/>
    </location>
</feature>
<feature type="chain" id="PRO_5012350068" evidence="2">
    <location>
        <begin position="23"/>
        <end position="528"/>
    </location>
</feature>
<dbReference type="PANTHER" id="PTHR31956">
    <property type="entry name" value="NON-SPECIFIC PHOSPHOLIPASE C4-RELATED"/>
    <property type="match status" value="1"/>
</dbReference>
<dbReference type="GO" id="GO:0009395">
    <property type="term" value="P:phospholipid catabolic process"/>
    <property type="evidence" value="ECO:0007669"/>
    <property type="project" value="TreeGrafter"/>
</dbReference>
<dbReference type="Gene3D" id="3.40.720.10">
    <property type="entry name" value="Alkaline Phosphatase, subunit A"/>
    <property type="match status" value="1"/>
</dbReference>
<sequence length="528" mass="56881">MLQTLLPLILTAVLVSAGGGVAAPTGFTFMASANTVVAGGYLTFSWTNANTASQNDWVLYTSNNNAPSSSNYLSDCWQYTYGLQTKTGQAPPSSGSISVKAPATPGTYKAYYCQNNGYSCPGSLTITVTKPNVQCLAGGKTNSNIKHVITIISENHSFDSYYGKYCQAPVRSGPSCNNGPACCDQGDQSLNGVTPQLLDDTSNKANDRDHTAANEICEINGGKMDKFLSGCSGSSANNYAMASGAAGSAEKYWGWAQSGAMADRFFQSAAGQSSMNDMYFARGSFVFNDNDAVPQSDGCYNPFSSSKKSYQDPTIADLLVQCGVSWTFYAQDFKFDNGLLNCYPDNYDPSDNPFEYYPSVRNSVNNAQYFKDFNGNFDADVDSGNLPAVTYIKALGTASEHPLVSTISAGEDFNQHVIDMIMNSPIYRDNTLIILTPDESGGFRDSVPPPANSNIDNRPYGPRVPFVVLGNFAKTNYISHVPMEHSSLLRFIESNFLGGAPGQLQTRDAIVNNIGDLLDQSKTGYFFP</sequence>
<evidence type="ECO:0000313" key="3">
    <source>
        <dbReference type="EMBL" id="ORY41940.1"/>
    </source>
</evidence>
<dbReference type="Pfam" id="PF04185">
    <property type="entry name" value="Phosphoesterase"/>
    <property type="match status" value="1"/>
</dbReference>
<comment type="caution">
    <text evidence="3">The sequence shown here is derived from an EMBL/GenBank/DDBJ whole genome shotgun (WGS) entry which is preliminary data.</text>
</comment>
<organism evidence="3 4">
    <name type="scientific">Rhizoclosmatium globosum</name>
    <dbReference type="NCBI Taxonomy" id="329046"/>
    <lineage>
        <taxon>Eukaryota</taxon>
        <taxon>Fungi</taxon>
        <taxon>Fungi incertae sedis</taxon>
        <taxon>Chytridiomycota</taxon>
        <taxon>Chytridiomycota incertae sedis</taxon>
        <taxon>Chytridiomycetes</taxon>
        <taxon>Chytridiales</taxon>
        <taxon>Chytriomycetaceae</taxon>
        <taxon>Rhizoclosmatium</taxon>
    </lineage>
</organism>
<evidence type="ECO:0000256" key="1">
    <source>
        <dbReference type="ARBA" id="ARBA00022801"/>
    </source>
</evidence>
<protein>
    <submittedName>
        <fullName evidence="3">Phosphoesterase-domain-containing protein</fullName>
    </submittedName>
</protein>
<dbReference type="OrthoDB" id="5135119at2759"/>
<reference evidence="3 4" key="1">
    <citation type="submission" date="2016-07" db="EMBL/GenBank/DDBJ databases">
        <title>Pervasive Adenine N6-methylation of Active Genes in Fungi.</title>
        <authorList>
            <consortium name="DOE Joint Genome Institute"/>
            <person name="Mondo S.J."/>
            <person name="Dannebaum R.O."/>
            <person name="Kuo R.C."/>
            <person name="Labutti K."/>
            <person name="Haridas S."/>
            <person name="Kuo A."/>
            <person name="Salamov A."/>
            <person name="Ahrendt S.R."/>
            <person name="Lipzen A."/>
            <person name="Sullivan W."/>
            <person name="Andreopoulos W.B."/>
            <person name="Clum A."/>
            <person name="Lindquist E."/>
            <person name="Daum C."/>
            <person name="Ramamoorthy G.K."/>
            <person name="Gryganskyi A."/>
            <person name="Culley D."/>
            <person name="Magnuson J.K."/>
            <person name="James T.Y."/>
            <person name="O'Malley M.A."/>
            <person name="Stajich J.E."/>
            <person name="Spatafora J.W."/>
            <person name="Visel A."/>
            <person name="Grigoriev I.V."/>
        </authorList>
    </citation>
    <scope>NUCLEOTIDE SEQUENCE [LARGE SCALE GENOMIC DNA]</scope>
    <source>
        <strain evidence="3 4">JEL800</strain>
    </source>
</reference>
<keyword evidence="2" id="KW-0732">Signal</keyword>
<dbReference type="AlphaFoldDB" id="A0A1Y2C4H0"/>
<evidence type="ECO:0000313" key="4">
    <source>
        <dbReference type="Proteomes" id="UP000193642"/>
    </source>
</evidence>
<accession>A0A1Y2C4H0</accession>